<dbReference type="PANTHER" id="PTHR47197">
    <property type="entry name" value="PROTEIN NIRF"/>
    <property type="match status" value="1"/>
</dbReference>
<evidence type="ECO:0000313" key="1">
    <source>
        <dbReference type="EMBL" id="OGG79399.1"/>
    </source>
</evidence>
<dbReference type="PANTHER" id="PTHR47197:SF3">
    <property type="entry name" value="DIHYDRO-HEME D1 DEHYDROGENASE"/>
    <property type="match status" value="1"/>
</dbReference>
<organism evidence="1 2">
    <name type="scientific">Candidatus Kaiserbacteria bacterium RIFCSPLOWO2_02_FULL_55_12</name>
    <dbReference type="NCBI Taxonomy" id="1798522"/>
    <lineage>
        <taxon>Bacteria</taxon>
        <taxon>Candidatus Kaiseribacteriota</taxon>
    </lineage>
</organism>
<dbReference type="InterPro" id="IPR051200">
    <property type="entry name" value="Host-pathogen_enzymatic-act"/>
</dbReference>
<name>A0A1F6F0M0_9BACT</name>
<accession>A0A1F6F0M0</accession>
<dbReference type="InterPro" id="IPR015943">
    <property type="entry name" value="WD40/YVTN_repeat-like_dom_sf"/>
</dbReference>
<dbReference type="Pfam" id="PF10282">
    <property type="entry name" value="Lactonase"/>
    <property type="match status" value="1"/>
</dbReference>
<proteinExistence type="predicted"/>
<comment type="caution">
    <text evidence="1">The sequence shown here is derived from an EMBL/GenBank/DDBJ whole genome shotgun (WGS) entry which is preliminary data.</text>
</comment>
<dbReference type="Gene3D" id="2.130.10.10">
    <property type="entry name" value="YVTN repeat-like/Quinoprotein amine dehydrogenase"/>
    <property type="match status" value="2"/>
</dbReference>
<reference evidence="1 2" key="1">
    <citation type="journal article" date="2016" name="Nat. Commun.">
        <title>Thousands of microbial genomes shed light on interconnected biogeochemical processes in an aquifer system.</title>
        <authorList>
            <person name="Anantharaman K."/>
            <person name="Brown C.T."/>
            <person name="Hug L.A."/>
            <person name="Sharon I."/>
            <person name="Castelle C.J."/>
            <person name="Probst A.J."/>
            <person name="Thomas B.C."/>
            <person name="Singh A."/>
            <person name="Wilkins M.J."/>
            <person name="Karaoz U."/>
            <person name="Brodie E.L."/>
            <person name="Williams K.H."/>
            <person name="Hubbard S.S."/>
            <person name="Banfield J.F."/>
        </authorList>
    </citation>
    <scope>NUCLEOTIDE SEQUENCE [LARGE SCALE GENOMIC DNA]</scope>
</reference>
<dbReference type="InterPro" id="IPR011048">
    <property type="entry name" value="Haem_d1_sf"/>
</dbReference>
<dbReference type="SUPFAM" id="SSF51004">
    <property type="entry name" value="C-terminal (heme d1) domain of cytochrome cd1-nitrite reductase"/>
    <property type="match status" value="1"/>
</dbReference>
<dbReference type="InterPro" id="IPR019405">
    <property type="entry name" value="Lactonase_7-beta_prop"/>
</dbReference>
<dbReference type="Proteomes" id="UP000178919">
    <property type="component" value="Unassembled WGS sequence"/>
</dbReference>
<sequence>MFDSGIYYVPSGTFSSAIYDTAQNSTFTNLTFSSTVPTNYNEWAQTTDGDFGGTNASTTVSLESVKLGPPTGALSSKTDYATGSSPRGVAISSDGASVYVTNYNSNTVSMFSRDTTTGALSSKTDYPTGSVPWGVAISSDGASVYVTNSSSNTVSMFSRDTTTGALSAKTDYATGTGPQGIAISSDGASVYVTNYAFNTVSMFSRNTTTGALSSKTDYATGSFPWGVAISSDGASVYVTNTNSNTVSMFSRNASYFAPGTYTSPVKQLPPGATVGTMNWTQTIPAGTSIAMSYRLCSSSCATEAWISISNGTNINQSANYIQYRATLTTSDTTVTPSLDSVSIGVSYTPMTIKARSCDDALCSGETWTTIDTDTTAGTETRSGLSLASLPSPANRYIQYQVDLATVSNAESPMLDEIGIEMETPSDFNFSLSMSTREGSIVSGSAPLVFSGTQGAAASLTFGTAPTNPVVFRVDPAYLPSGVTVTFATSTTSCGANGELDCTADVTFNAPTAGEGTYAIPISASVLDNAGEGTITKEVVFTLTVTEPFSYSINWANAAPCSGGATCSTTVAQGSGIPLNFDVKKLTGDISETVAFTVASALPTGVSVSFSYNSCAPTCPAVTATVYTTLNGTNDTPVTTGSPYVITIRGTSSPGNLIEEITLNLSVTAGFNFSFTFDNIEATNGDTSLSAQTRAPNTSVSPVPLLTTRFISGSADRVSYSISNPDPTYIIITPSTMGDCDFTGTTAPPTQTCQNGLFDIAVLSGIAEGTYTVRFTATAQSSGNRKDIFYSLTVYPPFDFTLAWQDTGDALDYPITMYQGDSLMKNVIVTYNSPIPETINLTASVTSPESGIIATVSPQCAGTCVVTLFVSAASTAKDDFTATTTLTANAPAQSVTHSVKIAPLSIKIPPFNYNMMGWAWSDGVGWISFNTQNCDTNWNGQMDADDFTDGTVNGKPHAIASAQCPADGTLMPNYGAHLDLSTYELSGYAWSEHVGWISFERSITGNPPADPFQTGNATSAIAKLDIDSGIFEGWGRAVSCPDTECDADSEWGWIKLSGIALDLNASPYSVDKTSANEFSGFAWGDKVLSWISFNSKNCDDNGLLAAACGGDGMISFAAHDNLIHPDEYMVWVKGQLPNSPPTCENLTVSYPDICGAPFSTKLSCTYQDKDNNGVGDPLVQYAIEMYDGKCDVDQNKFIDAVADCIDSAGVTRDGDNATTPNNPIDTAFYPAIPDTNTPGKYIPYPNAQNPIISGSTIEYTYDGNATLNYAGRYYFVITVQDEYHLE</sequence>
<gene>
    <name evidence="1" type="ORF">A3J11_00165</name>
</gene>
<protein>
    <submittedName>
        <fullName evidence="1">Uncharacterized protein</fullName>
    </submittedName>
</protein>
<dbReference type="EMBL" id="MFMJ01000016">
    <property type="protein sequence ID" value="OGG79399.1"/>
    <property type="molecule type" value="Genomic_DNA"/>
</dbReference>
<evidence type="ECO:0000313" key="2">
    <source>
        <dbReference type="Proteomes" id="UP000178919"/>
    </source>
</evidence>